<gene>
    <name evidence="3" type="ORF">N8I77_007460</name>
</gene>
<evidence type="ECO:0000313" key="4">
    <source>
        <dbReference type="Proteomes" id="UP001265746"/>
    </source>
</evidence>
<organism evidence="3 4">
    <name type="scientific">Phomopsis amygdali</name>
    <name type="common">Fusicoccum amygdali</name>
    <dbReference type="NCBI Taxonomy" id="1214568"/>
    <lineage>
        <taxon>Eukaryota</taxon>
        <taxon>Fungi</taxon>
        <taxon>Dikarya</taxon>
        <taxon>Ascomycota</taxon>
        <taxon>Pezizomycotina</taxon>
        <taxon>Sordariomycetes</taxon>
        <taxon>Sordariomycetidae</taxon>
        <taxon>Diaporthales</taxon>
        <taxon>Diaporthaceae</taxon>
        <taxon>Diaporthe</taxon>
    </lineage>
</organism>
<dbReference type="PROSITE" id="PS50231">
    <property type="entry name" value="RICIN_B_LECTIN"/>
    <property type="match status" value="1"/>
</dbReference>
<reference evidence="3" key="1">
    <citation type="submission" date="2023-06" db="EMBL/GenBank/DDBJ databases">
        <authorList>
            <person name="Noh H."/>
        </authorList>
    </citation>
    <scope>NUCLEOTIDE SEQUENCE</scope>
    <source>
        <strain evidence="3">DUCC20226</strain>
    </source>
</reference>
<feature type="signal peptide" evidence="2">
    <location>
        <begin position="1"/>
        <end position="17"/>
    </location>
</feature>
<dbReference type="InterPro" id="IPR035992">
    <property type="entry name" value="Ricin_B-like_lectins"/>
</dbReference>
<evidence type="ECO:0000313" key="3">
    <source>
        <dbReference type="EMBL" id="KAK2604539.1"/>
    </source>
</evidence>
<feature type="region of interest" description="Disordered" evidence="1">
    <location>
        <begin position="202"/>
        <end position="234"/>
    </location>
</feature>
<proteinExistence type="predicted"/>
<protein>
    <recommendedName>
        <fullName evidence="5">Ricin B lectin domain-containing protein</fullName>
    </recommendedName>
</protein>
<feature type="compositionally biased region" description="Low complexity" evidence="1">
    <location>
        <begin position="202"/>
        <end position="223"/>
    </location>
</feature>
<dbReference type="AlphaFoldDB" id="A0AAD9W1Y0"/>
<dbReference type="EMBL" id="JAUJFL010000004">
    <property type="protein sequence ID" value="KAK2604539.1"/>
    <property type="molecule type" value="Genomic_DNA"/>
</dbReference>
<name>A0AAD9W1Y0_PHOAM</name>
<dbReference type="SUPFAM" id="SSF50370">
    <property type="entry name" value="Ricin B-like lectins"/>
    <property type="match status" value="1"/>
</dbReference>
<dbReference type="Gene3D" id="2.80.10.50">
    <property type="match status" value="1"/>
</dbReference>
<keyword evidence="2" id="KW-0732">Signal</keyword>
<dbReference type="CDD" id="cd00161">
    <property type="entry name" value="beta-trefoil_Ricin-like"/>
    <property type="match status" value="1"/>
</dbReference>
<feature type="region of interest" description="Disordered" evidence="1">
    <location>
        <begin position="144"/>
        <end position="165"/>
    </location>
</feature>
<feature type="chain" id="PRO_5041910011" description="Ricin B lectin domain-containing protein" evidence="2">
    <location>
        <begin position="18"/>
        <end position="413"/>
    </location>
</feature>
<comment type="caution">
    <text evidence="3">The sequence shown here is derived from an EMBL/GenBank/DDBJ whole genome shotgun (WGS) entry which is preliminary data.</text>
</comment>
<evidence type="ECO:0000256" key="2">
    <source>
        <dbReference type="SAM" id="SignalP"/>
    </source>
</evidence>
<evidence type="ECO:0008006" key="5">
    <source>
        <dbReference type="Google" id="ProtNLM"/>
    </source>
</evidence>
<dbReference type="Proteomes" id="UP001265746">
    <property type="component" value="Unassembled WGS sequence"/>
</dbReference>
<accession>A0AAD9W1Y0</accession>
<evidence type="ECO:0000256" key="1">
    <source>
        <dbReference type="SAM" id="MobiDB-lite"/>
    </source>
</evidence>
<keyword evidence="4" id="KW-1185">Reference proteome</keyword>
<sequence length="413" mass="42357">MIPELIALFACASLASANPVVLARAVTSLDESAFAEAQQRDDTATRAASNINIKTSDGKCLSVDKLSGDFRANLTPIKVEQCESTDGQGWDIITAGKHISAPQSMLIVSTSTNACFNFDPRRAAGNQVLLFSCGGRADGGGAETNSQIFPFSQPDGPQSLQPQNAQGKCLAVKDNVVDIADCSSGDATQEFLFSGEATRASASASGGASGSAAAKAPRTTGAASRPQATGVTGVNTAQPAAVSGAGNTLDQAAVDEAQQRDDTAVRAVSNTKIRAPNGQCLTVDPTAGDFRMNLIPVTFADCSNPTTWDLITSGKHNDGSGGEAALIVSTATQGCISVDPRRQGFDQVNLFSCGGRADGSGLTNQGQLFPFTGEESFALAPVSEGNKTCVIPGDGRLEAASCPEPPSLFTLEP</sequence>